<dbReference type="InterPro" id="IPR043129">
    <property type="entry name" value="ATPase_NBD"/>
</dbReference>
<dbReference type="Proteomes" id="UP000650466">
    <property type="component" value="Unassembled WGS sequence"/>
</dbReference>
<sequence>MNKNYIVGVDGGNSKTDYFLFDLQGNFVDHIHTGTCSHEQFPDAYTSTFRIMNENIQHLLTRNQLSMNDIAAGAFGLAGADIRSQKENLCNVIERIGFTHYAVDNDSFLGVKAGSEKGFGICSINGSGSSTGGISPSGIRLQVGGVGSELSGDEAGGFFLARKVLRAVYDFFYRMGPETQMTEPVMELLQVSSKELFIENALNGMLGRTLPHTKLVQIMFAAANVGDSVALHILDNTAKQLAYSTVGCMHNLDFGHEVDIILAGSVWVKAESPLLLQNYKNYIAKLTNHHCNYILLQVPPATGAVLWALELAYGRPVNPDTRSKVIDAVEFIQKLESNGL</sequence>
<accession>A0A926KTL7</accession>
<gene>
    <name evidence="2" type="ORF">ICC18_21365</name>
</gene>
<protein>
    <submittedName>
        <fullName evidence="2">N-acetylglucosamine kinase</fullName>
    </submittedName>
</protein>
<feature type="domain" description="ATPase BadF/BadG/BcrA/BcrD type" evidence="1">
    <location>
        <begin position="7"/>
        <end position="308"/>
    </location>
</feature>
<dbReference type="GO" id="GO:0016301">
    <property type="term" value="F:kinase activity"/>
    <property type="evidence" value="ECO:0007669"/>
    <property type="project" value="UniProtKB-KW"/>
</dbReference>
<dbReference type="PANTHER" id="PTHR43190:SF3">
    <property type="entry name" value="N-ACETYL-D-GLUCOSAMINE KINASE"/>
    <property type="match status" value="1"/>
</dbReference>
<comment type="caution">
    <text evidence="2">The sequence shown here is derived from an EMBL/GenBank/DDBJ whole genome shotgun (WGS) entry which is preliminary data.</text>
</comment>
<dbReference type="InterPro" id="IPR002731">
    <property type="entry name" value="ATPase_BadF"/>
</dbReference>
<keyword evidence="2" id="KW-0418">Kinase</keyword>
<organism evidence="2 3">
    <name type="scientific">Paenibacillus sedimenti</name>
    <dbReference type="NCBI Taxonomy" id="2770274"/>
    <lineage>
        <taxon>Bacteria</taxon>
        <taxon>Bacillati</taxon>
        <taxon>Bacillota</taxon>
        <taxon>Bacilli</taxon>
        <taxon>Bacillales</taxon>
        <taxon>Paenibacillaceae</taxon>
        <taxon>Paenibacillus</taxon>
    </lineage>
</organism>
<dbReference type="PANTHER" id="PTHR43190">
    <property type="entry name" value="N-ACETYL-D-GLUCOSAMINE KINASE"/>
    <property type="match status" value="1"/>
</dbReference>
<evidence type="ECO:0000313" key="2">
    <source>
        <dbReference type="EMBL" id="MBD0382671.1"/>
    </source>
</evidence>
<dbReference type="Gene3D" id="3.30.420.40">
    <property type="match status" value="2"/>
</dbReference>
<dbReference type="InterPro" id="IPR052519">
    <property type="entry name" value="Euk-type_GlcNAc_Kinase"/>
</dbReference>
<dbReference type="AlphaFoldDB" id="A0A926KTL7"/>
<keyword evidence="2" id="KW-0808">Transferase</keyword>
<proteinExistence type="predicted"/>
<keyword evidence="3" id="KW-1185">Reference proteome</keyword>
<evidence type="ECO:0000313" key="3">
    <source>
        <dbReference type="Proteomes" id="UP000650466"/>
    </source>
</evidence>
<evidence type="ECO:0000259" key="1">
    <source>
        <dbReference type="Pfam" id="PF01869"/>
    </source>
</evidence>
<dbReference type="Pfam" id="PF01869">
    <property type="entry name" value="BcrAD_BadFG"/>
    <property type="match status" value="1"/>
</dbReference>
<name>A0A926KTL7_9BACL</name>
<reference evidence="2" key="1">
    <citation type="submission" date="2020-09" db="EMBL/GenBank/DDBJ databases">
        <title>Draft Genome Sequence of Paenibacillus sp. WST5.</title>
        <authorList>
            <person name="Bao Z."/>
        </authorList>
    </citation>
    <scope>NUCLEOTIDE SEQUENCE</scope>
    <source>
        <strain evidence="2">WST5</strain>
    </source>
</reference>
<dbReference type="SUPFAM" id="SSF53067">
    <property type="entry name" value="Actin-like ATPase domain"/>
    <property type="match status" value="2"/>
</dbReference>
<dbReference type="EMBL" id="JACVVD010000008">
    <property type="protein sequence ID" value="MBD0382671.1"/>
    <property type="molecule type" value="Genomic_DNA"/>
</dbReference>